<dbReference type="AlphaFoldDB" id="A0A5M8Q2S7"/>
<gene>
    <name evidence="1" type="ORF">FRX48_00016</name>
</gene>
<dbReference type="OrthoDB" id="5275938at2759"/>
<organism evidence="1 2">
    <name type="scientific">Lasallia pustulata</name>
    <dbReference type="NCBI Taxonomy" id="136370"/>
    <lineage>
        <taxon>Eukaryota</taxon>
        <taxon>Fungi</taxon>
        <taxon>Dikarya</taxon>
        <taxon>Ascomycota</taxon>
        <taxon>Pezizomycotina</taxon>
        <taxon>Lecanoromycetes</taxon>
        <taxon>OSLEUM clade</taxon>
        <taxon>Umbilicariomycetidae</taxon>
        <taxon>Umbilicariales</taxon>
        <taxon>Umbilicariaceae</taxon>
        <taxon>Lasallia</taxon>
    </lineage>
</organism>
<comment type="caution">
    <text evidence="1">The sequence shown here is derived from an EMBL/GenBank/DDBJ whole genome shotgun (WGS) entry which is preliminary data.</text>
</comment>
<protein>
    <recommendedName>
        <fullName evidence="3">BTB domain-containing protein</fullName>
    </recommendedName>
</protein>
<sequence length="337" mass="37037">MSKPTSITVVPENWILDDEGDIILAVGPTGAHRITVSSKVLCLASDVFKAMTKPRFREGLSLRSPKNPTAEPVVIVLPDDDPLATLMLCQLLHFQIDMVESHPDAMKVLALAVVCDKYNCAGAIRYATEMWLNLLVGSADVSSLKQLLIATYLLDSAVMFASVTSKLLRDWTGSFKGLARELDNTSLPTVIYVALEEKRLKSLFDVERSLQEMFRDTKTAVCDNGHHLNPTGAIGQCVTIFVQVGIWPISPTPSIAVTLKQLNAFKWTPFSKGCGNSRCPIDFGPKIKEIYDMLRQIGGLCLDCVHHDGHNPGECRVAHSKGVVNSENGAILNRRRH</sequence>
<name>A0A5M8Q2S7_9LECA</name>
<dbReference type="EMBL" id="VXIT01000001">
    <property type="protein sequence ID" value="KAA6415301.1"/>
    <property type="molecule type" value="Genomic_DNA"/>
</dbReference>
<evidence type="ECO:0000313" key="2">
    <source>
        <dbReference type="Proteomes" id="UP000324767"/>
    </source>
</evidence>
<proteinExistence type="predicted"/>
<accession>A0A5M8Q2S7</accession>
<evidence type="ECO:0008006" key="3">
    <source>
        <dbReference type="Google" id="ProtNLM"/>
    </source>
</evidence>
<dbReference type="InterPro" id="IPR011333">
    <property type="entry name" value="SKP1/BTB/POZ_sf"/>
</dbReference>
<dbReference type="Proteomes" id="UP000324767">
    <property type="component" value="Unassembled WGS sequence"/>
</dbReference>
<evidence type="ECO:0000313" key="1">
    <source>
        <dbReference type="EMBL" id="KAA6415301.1"/>
    </source>
</evidence>
<reference evidence="1 2" key="1">
    <citation type="submission" date="2019-09" db="EMBL/GenBank/DDBJ databases">
        <title>The hologenome of the rock-dwelling lichen Lasallia pustulata.</title>
        <authorList>
            <person name="Greshake Tzovaras B."/>
            <person name="Segers F."/>
            <person name="Bicker A."/>
            <person name="Dal Grande F."/>
            <person name="Otte J."/>
            <person name="Hankeln T."/>
            <person name="Schmitt I."/>
            <person name="Ebersberger I."/>
        </authorList>
    </citation>
    <scope>NUCLEOTIDE SEQUENCE [LARGE SCALE GENOMIC DNA]</scope>
    <source>
        <strain evidence="1">A1-1</strain>
    </source>
</reference>
<dbReference type="Gene3D" id="3.30.710.10">
    <property type="entry name" value="Potassium Channel Kv1.1, Chain A"/>
    <property type="match status" value="1"/>
</dbReference>